<keyword evidence="2" id="KW-0964">Secreted</keyword>
<dbReference type="Pfam" id="PF00207">
    <property type="entry name" value="A2M"/>
    <property type="match status" value="1"/>
</dbReference>
<evidence type="ECO:0000256" key="11">
    <source>
        <dbReference type="SAM" id="Phobius"/>
    </source>
</evidence>
<accession>A0A8K0DHA3</accession>
<dbReference type="Gene3D" id="1.50.10.20">
    <property type="match status" value="1"/>
</dbReference>
<dbReference type="Pfam" id="PF17789">
    <property type="entry name" value="MG4"/>
    <property type="match status" value="1"/>
</dbReference>
<evidence type="ECO:0000256" key="12">
    <source>
        <dbReference type="SAM" id="SignalP"/>
    </source>
</evidence>
<dbReference type="Gene3D" id="2.60.40.1940">
    <property type="match status" value="1"/>
</dbReference>
<keyword evidence="7" id="KW-0325">Glycoprotein</keyword>
<keyword evidence="11" id="KW-0472">Membrane</keyword>
<dbReference type="InterPro" id="IPR050473">
    <property type="entry name" value="A2M/Complement_sys"/>
</dbReference>
<dbReference type="Pfam" id="PF07703">
    <property type="entry name" value="A2M_BRD"/>
    <property type="match status" value="1"/>
</dbReference>
<dbReference type="Gene3D" id="2.60.40.1930">
    <property type="match status" value="2"/>
</dbReference>
<gene>
    <name evidence="16" type="ORF">ILUMI_02630</name>
</gene>
<dbReference type="SMART" id="SM01361">
    <property type="entry name" value="A2M_recep"/>
    <property type="match status" value="1"/>
</dbReference>
<dbReference type="SMART" id="SM01359">
    <property type="entry name" value="A2M_N_2"/>
    <property type="match status" value="1"/>
</dbReference>
<evidence type="ECO:0000256" key="4">
    <source>
        <dbReference type="ARBA" id="ARBA00022859"/>
    </source>
</evidence>
<evidence type="ECO:0000259" key="13">
    <source>
        <dbReference type="SMART" id="SM01359"/>
    </source>
</evidence>
<dbReference type="Proteomes" id="UP000801492">
    <property type="component" value="Unassembled WGS sequence"/>
</dbReference>
<dbReference type="GO" id="GO:0004866">
    <property type="term" value="F:endopeptidase inhibitor activity"/>
    <property type="evidence" value="ECO:0007669"/>
    <property type="project" value="InterPro"/>
</dbReference>
<evidence type="ECO:0000256" key="6">
    <source>
        <dbReference type="ARBA" id="ARBA00023157"/>
    </source>
</evidence>
<comment type="caution">
    <text evidence="16">The sequence shown here is derived from an EMBL/GenBank/DDBJ whole genome shotgun (WGS) entry which is preliminary data.</text>
</comment>
<dbReference type="SMART" id="SM01360">
    <property type="entry name" value="A2M"/>
    <property type="match status" value="1"/>
</dbReference>
<dbReference type="InterPro" id="IPR019742">
    <property type="entry name" value="MacrogloblnA2_CS"/>
</dbReference>
<evidence type="ECO:0000256" key="1">
    <source>
        <dbReference type="ARBA" id="ARBA00004613"/>
    </source>
</evidence>
<sequence>MWWDLLVFSVIISSALAQGFYKVIAPRAVRPNSEYHVSISVQEVLEPVTVNVILLGVSYSGKPYSTQETVLFEAVQPHATKIARIEVRDIEPGDYRLSVRGTGGIQFQKSTPLQYVRKSYSVFIQTDKAIYKPGHKILFRAVVLNSQLKPAAEVRTEPITVHISDGGGNKVKQWRNIMATNGVFTGELQLSKSLVLGNWNISVTVHGQMYNKTIEVAEYILPKFLVNIQAPKHMTFKENILIAHIQSLYNYGKKVRGNATVTVYPTIYSGVIQPIFQNPIRKVVPIEGSVTVEFDIADELKLSDEYERTVIIDVIIEEGLTGRRQNNSMEVHIHKYDYKMEIIKTADYYKPGLKYTAYIKVSNNDGTPIRNDKKTVTVRHGYSRVNEVYKEEKYMFDENGMIKLELYPPRNSTNETALRIEAEYMDLKERMSPVPAAISPSNTFLQASLEIDKNPAVNQLASVIVNCTEPMRYINYYVFGRGDVLHANTIRTDNRKEFKFQFVVTFALVPVAHLLVNYVRDDGQIIADSLDIEVDGLGQNYVDIQLNTVESQPGSQIDMTINSLPNSYVGLLAVDQNVGNLRSGYDVTQKMVSDELKRYDVAECSPYLDLMKEANSHFFWKPGSSNAYDMFHDSGAVVLTNAIVPKYRPTLEDIYLRPVSYGSSTVKPDRGAGLAFHTITRPPLAGPYAFSRIPRPVWDKPKVYLTEDIADTWLFNNFTLNSEGKSSIGRNIPNTLTTWVITGFSLDPLYGLGLLKTSPKKVKVSKRFVVTLNLPHSIQREETLAVPVVVYNNENKDITAEITIYNPEQKFVFAEVSNRKNVTKKIELYRRKKVVIKRNSGASVSFMITPVKLGHIEVKASAGISGVVEDTAIKNLLVTPEGETQYFSKSLLIDLRNTQSFKGNITFELPKNFVPGSENIEVSALGDLLWPAITNLHNLINLPTGCGEQNLVHFIPNLVILNYLFRTRQISPAILGQAVNNLETAYQQQLMYKRPDGSFSAFGKRDANSSVWITAYVTLAFRQAKSYIYVDDNIISTALKWLDDHQATNGSFNEIGSIIHHDMQSRDKSLALTAFAVIAFIENQKTTSAYENTINKGLEYIAKTLNEDASIYTIAICTYALHLADHSFKQSTFNLLDLKAQTGNDTKWWAEPIAKNEEKNPWNHLPKSLDIEATSYALLTFLERNLLDDALPVVNWLIQQQNSLGGFTSSQDTVVGMIALYKVVSKLNAGSNVEIEYAFNKGHDRFTINRDNSMIDQRMKIDNEARQVNVTAKGQGIALFRVLYRYNTNVTGPWPMFILDPQVDKNSNQHHLQLSVCTSFVSRNLTAYTESNMAVMEVNFPSGFTADIDSLPSLEVSQNVQKVETKNGDTTVILYFNNLTINEYCPTVSAFRTHKVAKQKPVPVIVYDYYDSSRRARIFYKMRTTTVCDICEDDDCQNDCISAALQKAEASINGGGGATSITSNFMCLIVMVAFTFFY</sequence>
<dbReference type="InterPro" id="IPR008930">
    <property type="entry name" value="Terpenoid_cyclase/PrenylTrfase"/>
</dbReference>
<dbReference type="SUPFAM" id="SSF49410">
    <property type="entry name" value="Alpha-macroglobulin receptor domain"/>
    <property type="match status" value="1"/>
</dbReference>
<dbReference type="CDD" id="cd02897">
    <property type="entry name" value="A2M_2"/>
    <property type="match status" value="1"/>
</dbReference>
<dbReference type="InterPro" id="IPR036595">
    <property type="entry name" value="A-macroglobulin_rcpt-bd_sf"/>
</dbReference>
<comment type="subunit">
    <text evidence="9">Heterodimer of a TEP1-N chain and an TEP1-C chain non-covalently linked. Forms a complex composed of TEP1-N and TEP1-C heterodimer, LRIM1 and APL1C; the interaction stabilizes TEP1-N and TEP1-C heterodimer, prevents its binding to tissues while circulating in the hemolymph and protects the thioester bond from hydrolysis. Mature TEP1 and to a lesser extent full-length TEP1 interact with SPCLIP1; the interaction is induced by microbial infection.</text>
</comment>
<dbReference type="OrthoDB" id="9998011at2759"/>
<dbReference type="InterPro" id="IPR009048">
    <property type="entry name" value="A-macroglobulin_rcpt-bd"/>
</dbReference>
<keyword evidence="4" id="KW-0391">Immunity</keyword>
<evidence type="ECO:0000256" key="10">
    <source>
        <dbReference type="ARBA" id="ARBA00078071"/>
    </source>
</evidence>
<dbReference type="InterPro" id="IPR040839">
    <property type="entry name" value="MG4"/>
</dbReference>
<dbReference type="Gene3D" id="2.60.40.690">
    <property type="entry name" value="Alpha-macroglobulin, receptor-binding domain"/>
    <property type="match status" value="1"/>
</dbReference>
<organism evidence="16 17">
    <name type="scientific">Ignelater luminosus</name>
    <name type="common">Cucubano</name>
    <name type="synonym">Pyrophorus luminosus</name>
    <dbReference type="NCBI Taxonomy" id="2038154"/>
    <lineage>
        <taxon>Eukaryota</taxon>
        <taxon>Metazoa</taxon>
        <taxon>Ecdysozoa</taxon>
        <taxon>Arthropoda</taxon>
        <taxon>Hexapoda</taxon>
        <taxon>Insecta</taxon>
        <taxon>Pterygota</taxon>
        <taxon>Neoptera</taxon>
        <taxon>Endopterygota</taxon>
        <taxon>Coleoptera</taxon>
        <taxon>Polyphaga</taxon>
        <taxon>Elateriformia</taxon>
        <taxon>Elateroidea</taxon>
        <taxon>Elateridae</taxon>
        <taxon>Agrypninae</taxon>
        <taxon>Pyrophorini</taxon>
        <taxon>Ignelater</taxon>
    </lineage>
</organism>
<dbReference type="Gene3D" id="6.20.50.160">
    <property type="match status" value="1"/>
</dbReference>
<feature type="chain" id="PRO_5035450981" description="TEP1-F" evidence="12">
    <location>
        <begin position="18"/>
        <end position="1478"/>
    </location>
</feature>
<evidence type="ECO:0000313" key="17">
    <source>
        <dbReference type="Proteomes" id="UP000801492"/>
    </source>
</evidence>
<evidence type="ECO:0000256" key="3">
    <source>
        <dbReference type="ARBA" id="ARBA00022729"/>
    </source>
</evidence>
<dbReference type="SMART" id="SM01419">
    <property type="entry name" value="Thiol-ester_cl"/>
    <property type="match status" value="1"/>
</dbReference>
<dbReference type="PANTHER" id="PTHR11412:SF136">
    <property type="entry name" value="CD109 ANTIGEN"/>
    <property type="match status" value="1"/>
</dbReference>
<dbReference type="PANTHER" id="PTHR11412">
    <property type="entry name" value="MACROGLOBULIN / COMPLEMENT"/>
    <property type="match status" value="1"/>
</dbReference>
<dbReference type="Pfam" id="PF07678">
    <property type="entry name" value="TED_complement"/>
    <property type="match status" value="1"/>
</dbReference>
<dbReference type="EMBL" id="VTPC01000996">
    <property type="protein sequence ID" value="KAF2903557.1"/>
    <property type="molecule type" value="Genomic_DNA"/>
</dbReference>
<dbReference type="Gene3D" id="2.60.40.2950">
    <property type="match status" value="1"/>
</dbReference>
<dbReference type="InterPro" id="IPR011626">
    <property type="entry name" value="Alpha-macroglobulin_TED"/>
</dbReference>
<dbReference type="InterPro" id="IPR011625">
    <property type="entry name" value="A2M_N_BRD"/>
</dbReference>
<feature type="signal peptide" evidence="12">
    <location>
        <begin position="1"/>
        <end position="17"/>
    </location>
</feature>
<keyword evidence="11" id="KW-0812">Transmembrane</keyword>
<dbReference type="Pfam" id="PF17791">
    <property type="entry name" value="MG3"/>
    <property type="match status" value="1"/>
</dbReference>
<evidence type="ECO:0000259" key="15">
    <source>
        <dbReference type="SMART" id="SM01361"/>
    </source>
</evidence>
<evidence type="ECO:0000256" key="7">
    <source>
        <dbReference type="ARBA" id="ARBA00023180"/>
    </source>
</evidence>
<dbReference type="Gene3D" id="2.60.120.1540">
    <property type="match status" value="1"/>
</dbReference>
<feature type="domain" description="Alpha-2-macroglobulin" evidence="14">
    <location>
        <begin position="712"/>
        <end position="804"/>
    </location>
</feature>
<feature type="domain" description="Alpha-macroglobulin receptor-binding" evidence="15">
    <location>
        <begin position="1331"/>
        <end position="1420"/>
    </location>
</feature>
<evidence type="ECO:0000256" key="8">
    <source>
        <dbReference type="ARBA" id="ARBA00057615"/>
    </source>
</evidence>
<dbReference type="GO" id="GO:0002376">
    <property type="term" value="P:immune system process"/>
    <property type="evidence" value="ECO:0007669"/>
    <property type="project" value="UniProtKB-KW"/>
</dbReference>
<protein>
    <recommendedName>
        <fullName evidence="10">TEP1-F</fullName>
    </recommendedName>
</protein>
<dbReference type="SUPFAM" id="SSF48239">
    <property type="entry name" value="Terpenoid cyclases/Protein prenyltransferases"/>
    <property type="match status" value="1"/>
</dbReference>
<dbReference type="Gene3D" id="2.60.40.10">
    <property type="entry name" value="Immunoglobulins"/>
    <property type="match status" value="2"/>
</dbReference>
<dbReference type="InterPro" id="IPR001599">
    <property type="entry name" value="Macroglobln_a2"/>
</dbReference>
<keyword evidence="5" id="KW-0882">Thioester bond</keyword>
<evidence type="ECO:0000313" key="16">
    <source>
        <dbReference type="EMBL" id="KAF2903557.1"/>
    </source>
</evidence>
<evidence type="ECO:0000256" key="9">
    <source>
        <dbReference type="ARBA" id="ARBA00063781"/>
    </source>
</evidence>
<dbReference type="Gene3D" id="2.20.130.20">
    <property type="match status" value="1"/>
</dbReference>
<dbReference type="InterPro" id="IPR047565">
    <property type="entry name" value="Alpha-macroglob_thiol-ester_cl"/>
</dbReference>
<dbReference type="FunFam" id="2.60.40.1930:FF:000001">
    <property type="entry name" value="CD109 isoform 3"/>
    <property type="match status" value="1"/>
</dbReference>
<reference evidence="16" key="1">
    <citation type="submission" date="2019-08" db="EMBL/GenBank/DDBJ databases">
        <title>The genome of the North American firefly Photinus pyralis.</title>
        <authorList>
            <consortium name="Photinus pyralis genome working group"/>
            <person name="Fallon T.R."/>
            <person name="Sander Lower S.E."/>
            <person name="Weng J.-K."/>
        </authorList>
    </citation>
    <scope>NUCLEOTIDE SEQUENCE</scope>
    <source>
        <strain evidence="16">TRF0915ILg1</strain>
        <tissue evidence="16">Whole body</tissue>
    </source>
</reference>
<evidence type="ECO:0000259" key="14">
    <source>
        <dbReference type="SMART" id="SM01360"/>
    </source>
</evidence>
<comment type="function">
    <text evidence="8">Binds covalently through a thioester bond to the pathogen surface resulting in pathogen clearance.</text>
</comment>
<proteinExistence type="predicted"/>
<dbReference type="PROSITE" id="PS00477">
    <property type="entry name" value="ALPHA_2_MACROGLOBULIN"/>
    <property type="match status" value="1"/>
</dbReference>
<feature type="domain" description="Alpha-2-macroglobulin bait region" evidence="13">
    <location>
        <begin position="445"/>
        <end position="581"/>
    </location>
</feature>
<keyword evidence="6" id="KW-1015">Disulfide bond</keyword>
<feature type="transmembrane region" description="Helical" evidence="11">
    <location>
        <begin position="1457"/>
        <end position="1477"/>
    </location>
</feature>
<dbReference type="InterPro" id="IPR041813">
    <property type="entry name" value="A2M_TED"/>
</dbReference>
<name>A0A8K0DHA3_IGNLU</name>
<dbReference type="GO" id="GO:0005615">
    <property type="term" value="C:extracellular space"/>
    <property type="evidence" value="ECO:0007669"/>
    <property type="project" value="InterPro"/>
</dbReference>
<dbReference type="InterPro" id="IPR002890">
    <property type="entry name" value="MG2"/>
</dbReference>
<evidence type="ECO:0000256" key="5">
    <source>
        <dbReference type="ARBA" id="ARBA00022966"/>
    </source>
</evidence>
<keyword evidence="3 12" id="KW-0732">Signal</keyword>
<dbReference type="InterPro" id="IPR013783">
    <property type="entry name" value="Ig-like_fold"/>
</dbReference>
<keyword evidence="17" id="KW-1185">Reference proteome</keyword>
<dbReference type="InterPro" id="IPR041555">
    <property type="entry name" value="MG3"/>
</dbReference>
<dbReference type="Pfam" id="PF01835">
    <property type="entry name" value="MG2"/>
    <property type="match status" value="1"/>
</dbReference>
<evidence type="ECO:0000256" key="2">
    <source>
        <dbReference type="ARBA" id="ARBA00022525"/>
    </source>
</evidence>
<keyword evidence="11" id="KW-1133">Transmembrane helix</keyword>
<dbReference type="Pfam" id="PF07677">
    <property type="entry name" value="A2M_recep"/>
    <property type="match status" value="1"/>
</dbReference>
<comment type="subcellular location">
    <subcellularLocation>
        <location evidence="1">Secreted</location>
    </subcellularLocation>
</comment>